<dbReference type="KEGG" id="acel:acsn021_30880"/>
<keyword evidence="2" id="KW-1185">Reference proteome</keyword>
<dbReference type="InterPro" id="IPR037883">
    <property type="entry name" value="Knr4/Smi1-like_sf"/>
</dbReference>
<sequence length="163" mass="19076">MNNEINNFIKWALDNKWQLITKNDDEILTLNVKILNRYKNLPKEYLSFLQKVKQGISPNEKSWFICEDEFNDTSGIAFSWNEFESISLEAAEDDEEWSSDITEWWDKHIPIVMSVENGYTFYAIDLSNGAVVKGTEPEFEETFAVASHFGEFLQKIREGTIRF</sequence>
<evidence type="ECO:0000313" key="1">
    <source>
        <dbReference type="EMBL" id="BCJ95519.1"/>
    </source>
</evidence>
<dbReference type="RefSeq" id="WP_184096123.1">
    <property type="nucleotide sequence ID" value="NZ_AP023367.1"/>
</dbReference>
<dbReference type="EMBL" id="AP023367">
    <property type="protein sequence ID" value="BCJ95519.1"/>
    <property type="molecule type" value="Genomic_DNA"/>
</dbReference>
<gene>
    <name evidence="1" type="ORF">acsn021_30880</name>
</gene>
<name>A0A6S6R2F4_9FIRM</name>
<reference evidence="1 2" key="1">
    <citation type="journal article" date="2016" name="Int. J. Syst. Evol. Microbiol.">
        <title>Descriptions of Anaerotaenia torta gen. nov., sp. nov. and Anaerocolumna cellulosilytica gen. nov., sp. nov. isolated from a methanogenic reactor of cattle waste.</title>
        <authorList>
            <person name="Uek A."/>
            <person name="Ohtaki Y."/>
            <person name="Kaku N."/>
            <person name="Ueki K."/>
        </authorList>
    </citation>
    <scope>NUCLEOTIDE SEQUENCE [LARGE SCALE GENOMIC DNA]</scope>
    <source>
        <strain evidence="1 2">SN021</strain>
    </source>
</reference>
<dbReference type="Gene3D" id="3.40.1580.10">
    <property type="entry name" value="SMI1/KNR4-like"/>
    <property type="match status" value="1"/>
</dbReference>
<dbReference type="Proteomes" id="UP000515561">
    <property type="component" value="Chromosome"/>
</dbReference>
<organism evidence="1 2">
    <name type="scientific">Anaerocolumna cellulosilytica</name>
    <dbReference type="NCBI Taxonomy" id="433286"/>
    <lineage>
        <taxon>Bacteria</taxon>
        <taxon>Bacillati</taxon>
        <taxon>Bacillota</taxon>
        <taxon>Clostridia</taxon>
        <taxon>Lachnospirales</taxon>
        <taxon>Lachnospiraceae</taxon>
        <taxon>Anaerocolumna</taxon>
    </lineage>
</organism>
<protein>
    <submittedName>
        <fullName evidence="1">Uncharacterized protein</fullName>
    </submittedName>
</protein>
<dbReference type="SUPFAM" id="SSF160631">
    <property type="entry name" value="SMI1/KNR4-like"/>
    <property type="match status" value="1"/>
</dbReference>
<proteinExistence type="predicted"/>
<dbReference type="Pfam" id="PF09346">
    <property type="entry name" value="SMI1_KNR4"/>
    <property type="match status" value="1"/>
</dbReference>
<dbReference type="InterPro" id="IPR018958">
    <property type="entry name" value="Knr4/Smi1-like_dom"/>
</dbReference>
<accession>A0A6S6R2F4</accession>
<dbReference type="AlphaFoldDB" id="A0A6S6R2F4"/>
<evidence type="ECO:0000313" key="2">
    <source>
        <dbReference type="Proteomes" id="UP000515561"/>
    </source>
</evidence>